<dbReference type="EC" id="3.2.2.-" evidence="5"/>
<dbReference type="GO" id="GO:0003905">
    <property type="term" value="F:alkylbase DNA N-glycosylase activity"/>
    <property type="evidence" value="ECO:0007669"/>
    <property type="project" value="InterPro"/>
</dbReference>
<dbReference type="PANTHER" id="PTHR10429">
    <property type="entry name" value="DNA-3-METHYLADENINE GLYCOSYLASE"/>
    <property type="match status" value="1"/>
</dbReference>
<dbReference type="Gene3D" id="3.10.300.10">
    <property type="entry name" value="Methylpurine-DNA glycosylase (MPG)"/>
    <property type="match status" value="1"/>
</dbReference>
<evidence type="ECO:0000313" key="6">
    <source>
        <dbReference type="EMBL" id="MBD8506370.1"/>
    </source>
</evidence>
<evidence type="ECO:0000256" key="2">
    <source>
        <dbReference type="ARBA" id="ARBA00022763"/>
    </source>
</evidence>
<keyword evidence="6" id="KW-0326">Glycosidase</keyword>
<keyword evidence="2 5" id="KW-0227">DNA damage</keyword>
<dbReference type="InterPro" id="IPR011034">
    <property type="entry name" value="Formyl_transferase-like_C_sf"/>
</dbReference>
<dbReference type="Pfam" id="PF02245">
    <property type="entry name" value="Pur_DNA_glyco"/>
    <property type="match status" value="1"/>
</dbReference>
<proteinExistence type="inferred from homology"/>
<dbReference type="HAMAP" id="MF_00527">
    <property type="entry name" value="3MGH"/>
    <property type="match status" value="1"/>
</dbReference>
<dbReference type="CDD" id="cd00540">
    <property type="entry name" value="AAG"/>
    <property type="match status" value="1"/>
</dbReference>
<dbReference type="NCBIfam" id="TIGR00567">
    <property type="entry name" value="3mg"/>
    <property type="match status" value="1"/>
</dbReference>
<keyword evidence="7" id="KW-1185">Reference proteome</keyword>
<dbReference type="InterPro" id="IPR003180">
    <property type="entry name" value="MPG"/>
</dbReference>
<evidence type="ECO:0000256" key="1">
    <source>
        <dbReference type="ARBA" id="ARBA00009232"/>
    </source>
</evidence>
<dbReference type="InterPro" id="IPR036995">
    <property type="entry name" value="MPG_sf"/>
</dbReference>
<dbReference type="PANTHER" id="PTHR10429:SF0">
    <property type="entry name" value="DNA-3-METHYLADENINE GLYCOSYLASE"/>
    <property type="match status" value="1"/>
</dbReference>
<keyword evidence="3 5" id="KW-0378">Hydrolase</keyword>
<reference evidence="6" key="1">
    <citation type="submission" date="2020-09" db="EMBL/GenBank/DDBJ databases">
        <title>Hoyosella lacisalsi sp. nov., a halotolerant actinobacterium isolated from soil of Lake Gudzhirganskoe.</title>
        <authorList>
            <person name="Yang Q."/>
            <person name="Guo P.Y."/>
            <person name="Liu S.W."/>
            <person name="Li F.N."/>
            <person name="Sun C.H."/>
        </authorList>
    </citation>
    <scope>NUCLEOTIDE SEQUENCE</scope>
    <source>
        <strain evidence="6">G463</strain>
    </source>
</reference>
<name>A0A927JCL5_9ACTN</name>
<dbReference type="NCBIfam" id="NF002003">
    <property type="entry name" value="PRK00802.1-3"/>
    <property type="match status" value="1"/>
</dbReference>
<gene>
    <name evidence="6" type="ORF">HT102_07735</name>
</gene>
<comment type="similarity">
    <text evidence="1 5">Belongs to the DNA glycosylase MPG family.</text>
</comment>
<dbReference type="Proteomes" id="UP000642993">
    <property type="component" value="Unassembled WGS sequence"/>
</dbReference>
<dbReference type="GO" id="GO:0003677">
    <property type="term" value="F:DNA binding"/>
    <property type="evidence" value="ECO:0007669"/>
    <property type="project" value="InterPro"/>
</dbReference>
<comment type="caution">
    <text evidence="6">The sequence shown here is derived from an EMBL/GenBank/DDBJ whole genome shotgun (WGS) entry which is preliminary data.</text>
</comment>
<evidence type="ECO:0000313" key="7">
    <source>
        <dbReference type="Proteomes" id="UP000642993"/>
    </source>
</evidence>
<organism evidence="6 7">
    <name type="scientific">Lolliginicoccus lacisalsi</name>
    <dbReference type="NCBI Taxonomy" id="2742202"/>
    <lineage>
        <taxon>Bacteria</taxon>
        <taxon>Bacillati</taxon>
        <taxon>Actinomycetota</taxon>
        <taxon>Actinomycetes</taxon>
        <taxon>Mycobacteriales</taxon>
        <taxon>Hoyosellaceae</taxon>
        <taxon>Lolliginicoccus</taxon>
    </lineage>
</organism>
<evidence type="ECO:0000256" key="3">
    <source>
        <dbReference type="ARBA" id="ARBA00022801"/>
    </source>
</evidence>
<dbReference type="SUPFAM" id="SSF50486">
    <property type="entry name" value="FMT C-terminal domain-like"/>
    <property type="match status" value="1"/>
</dbReference>
<keyword evidence="4 5" id="KW-0234">DNA repair</keyword>
<accession>A0A927JCL5</accession>
<dbReference type="GO" id="GO:0006284">
    <property type="term" value="P:base-excision repair"/>
    <property type="evidence" value="ECO:0007669"/>
    <property type="project" value="InterPro"/>
</dbReference>
<evidence type="ECO:0000256" key="4">
    <source>
        <dbReference type="ARBA" id="ARBA00023204"/>
    </source>
</evidence>
<evidence type="ECO:0000256" key="5">
    <source>
        <dbReference type="HAMAP-Rule" id="MF_00527"/>
    </source>
</evidence>
<protein>
    <recommendedName>
        <fullName evidence="5">Putative 3-methyladenine DNA glycosylase</fullName>
        <ecNumber evidence="5">3.2.2.-</ecNumber>
    </recommendedName>
</protein>
<dbReference type="AlphaFoldDB" id="A0A927JCL5"/>
<dbReference type="EMBL" id="JACYWE010000003">
    <property type="protein sequence ID" value="MBD8506370.1"/>
    <property type="molecule type" value="Genomic_DNA"/>
</dbReference>
<sequence length="226" mass="24182">MRATSRWERPAIRGADLRSALEASQPAEAARLLIGCTIEHGPVRLRIVETEAYGGPPDGPWPDPAAHSYRGPTARNQVMFGPPGHLYIYRIYGMHLCLNITYGPDGRAGGVLLRAGEILDGIGAAQDRRGMERAVHQLARGPANLAAALGIPWELRGTDVIAEGGPVLLERGAGDQEESIHAGPRVGVRLAADRAWRFWLPGHPAVSAYRRHPAATDAAGPNSLGH</sequence>